<protein>
    <submittedName>
        <fullName evidence="1">Uncharacterized protein</fullName>
    </submittedName>
</protein>
<gene>
    <name evidence="1" type="ORF">EDEG_03865</name>
</gene>
<accession>J9DG71</accession>
<dbReference type="Proteomes" id="UP000003163">
    <property type="component" value="Unassembled WGS sequence"/>
</dbReference>
<dbReference type="HOGENOM" id="CLU_725676_0_0_1"/>
<dbReference type="InParanoid" id="J9DG71"/>
<keyword evidence="2" id="KW-1185">Reference proteome</keyword>
<organism evidence="1 2">
    <name type="scientific">Edhazardia aedis (strain USNM 41457)</name>
    <name type="common">Microsporidian parasite</name>
    <dbReference type="NCBI Taxonomy" id="1003232"/>
    <lineage>
        <taxon>Eukaryota</taxon>
        <taxon>Fungi</taxon>
        <taxon>Fungi incertae sedis</taxon>
        <taxon>Microsporidia</taxon>
        <taxon>Edhazardia</taxon>
    </lineage>
</organism>
<evidence type="ECO:0000313" key="2">
    <source>
        <dbReference type="Proteomes" id="UP000003163"/>
    </source>
</evidence>
<sequence length="381" mass="44289">MNKNSGNLNSSPEENNFSLHLTEKQEYDTISDNKLICEGSGDACDNLGMNLNLIEIHSSQEIKNNDKSNNLNHENTLEICLKDKTTFKSNGENNFKVEGELENPKNMIDNSMNNTFNTENTSNNVNKINKTTNLDKKNTKKKSHHVCIFEHLQKNFNIDMNIYKREFKKICEKNGDDKLIIDIKKGKCVEFIRYVIELSNKHGKDLNGSGKNSLISGYSFSYDNECFNVSCNSGCEFKSLFNLSNASEYKKVELDDENFAKNKINRKEYKNVKLDDENFSKNKKNFSEDEINSKENNFQDKNIELENNIFVKYKKKSTEDIKSVFKLNIKNKKAKKTSKEIYCQDKNVNLDIKSNNNILLDDKNMKWMQTYQKKQKTPKNY</sequence>
<reference evidence="1 2" key="1">
    <citation type="submission" date="2011-08" db="EMBL/GenBank/DDBJ databases">
        <authorList>
            <person name="Liu Z.J."/>
            <person name="Shi F.L."/>
            <person name="Lu J.Q."/>
            <person name="Li M."/>
            <person name="Wang Z.L."/>
        </authorList>
    </citation>
    <scope>NUCLEOTIDE SEQUENCE [LARGE SCALE GENOMIC DNA]</scope>
    <source>
        <strain evidence="1 2">USNM 41457</strain>
    </source>
</reference>
<name>J9DG71_EDHAE</name>
<evidence type="ECO:0000313" key="1">
    <source>
        <dbReference type="EMBL" id="EJW01580.1"/>
    </source>
</evidence>
<dbReference type="VEuPathDB" id="MicrosporidiaDB:EDEG_03865"/>
<dbReference type="EMBL" id="AFBI03000136">
    <property type="protein sequence ID" value="EJW01580.1"/>
    <property type="molecule type" value="Genomic_DNA"/>
</dbReference>
<reference evidence="2" key="2">
    <citation type="submission" date="2015-07" db="EMBL/GenBank/DDBJ databases">
        <title>Contrasting host-pathogen interactions and genome evolution in two generalist and specialist microsporidian pathogens of mosquitoes.</title>
        <authorList>
            <consortium name="The Broad Institute Genomics Platform"/>
            <consortium name="The Broad Institute Genome Sequencing Center for Infectious Disease"/>
            <person name="Cuomo C.A."/>
            <person name="Sanscrainte N.D."/>
            <person name="Goldberg J.M."/>
            <person name="Heiman D."/>
            <person name="Young S."/>
            <person name="Zeng Q."/>
            <person name="Becnel J.J."/>
            <person name="Birren B.W."/>
        </authorList>
    </citation>
    <scope>NUCLEOTIDE SEQUENCE [LARGE SCALE GENOMIC DNA]</scope>
    <source>
        <strain evidence="2">USNM 41457</strain>
    </source>
</reference>
<comment type="caution">
    <text evidence="1">The sequence shown here is derived from an EMBL/GenBank/DDBJ whole genome shotgun (WGS) entry which is preliminary data.</text>
</comment>
<dbReference type="AlphaFoldDB" id="J9DG71"/>
<proteinExistence type="predicted"/>